<name>A0AAD4QD42_9AGAM</name>
<dbReference type="InterPro" id="IPR037045">
    <property type="entry name" value="S8pro/Inhibitor_I9_sf"/>
</dbReference>
<dbReference type="InterPro" id="IPR052471">
    <property type="entry name" value="PBI_I9"/>
</dbReference>
<protein>
    <recommendedName>
        <fullName evidence="4">Inhibitor I9 domain-containing protein</fullName>
    </recommendedName>
</protein>
<dbReference type="GO" id="GO:0042144">
    <property type="term" value="P:vacuole fusion, non-autophagic"/>
    <property type="evidence" value="ECO:0007669"/>
    <property type="project" value="TreeGrafter"/>
</dbReference>
<keyword evidence="3" id="KW-1185">Reference proteome</keyword>
<gene>
    <name evidence="2" type="ORF">EDB92DRAFT_1864685</name>
</gene>
<evidence type="ECO:0000256" key="1">
    <source>
        <dbReference type="ARBA" id="ARBA00038069"/>
    </source>
</evidence>
<dbReference type="SUPFAM" id="SSF54897">
    <property type="entry name" value="Protease propeptides/inhibitors"/>
    <property type="match status" value="1"/>
</dbReference>
<evidence type="ECO:0000313" key="2">
    <source>
        <dbReference type="EMBL" id="KAH8990588.1"/>
    </source>
</evidence>
<dbReference type="Proteomes" id="UP001201163">
    <property type="component" value="Unassembled WGS sequence"/>
</dbReference>
<organism evidence="2 3">
    <name type="scientific">Lactarius akahatsu</name>
    <dbReference type="NCBI Taxonomy" id="416441"/>
    <lineage>
        <taxon>Eukaryota</taxon>
        <taxon>Fungi</taxon>
        <taxon>Dikarya</taxon>
        <taxon>Basidiomycota</taxon>
        <taxon>Agaricomycotina</taxon>
        <taxon>Agaricomycetes</taxon>
        <taxon>Russulales</taxon>
        <taxon>Russulaceae</taxon>
        <taxon>Lactarius</taxon>
    </lineage>
</organism>
<dbReference type="PANTHER" id="PTHR28288:SF2">
    <property type="entry name" value="PROTEASE B INHIBITOR 2"/>
    <property type="match status" value="1"/>
</dbReference>
<dbReference type="PANTHER" id="PTHR28288">
    <property type="entry name" value="PROTEASE B INHIBITOR 2"/>
    <property type="match status" value="1"/>
</dbReference>
<reference evidence="2" key="1">
    <citation type="submission" date="2022-01" db="EMBL/GenBank/DDBJ databases">
        <title>Comparative genomics reveals a dynamic genome evolution in the ectomycorrhizal milk-cap (Lactarius) mushrooms.</title>
        <authorList>
            <consortium name="DOE Joint Genome Institute"/>
            <person name="Lebreton A."/>
            <person name="Tang N."/>
            <person name="Kuo A."/>
            <person name="LaButti K."/>
            <person name="Drula E."/>
            <person name="Barry K."/>
            <person name="Clum A."/>
            <person name="Lipzen A."/>
            <person name="Mousain D."/>
            <person name="Ng V."/>
            <person name="Wang R."/>
            <person name="Wang X."/>
            <person name="Dai Y."/>
            <person name="Henrissat B."/>
            <person name="Grigoriev I.V."/>
            <person name="Guerin-Laguette A."/>
            <person name="Yu F."/>
            <person name="Martin F.M."/>
        </authorList>
    </citation>
    <scope>NUCLEOTIDE SEQUENCE</scope>
    <source>
        <strain evidence="2">QP</strain>
    </source>
</reference>
<evidence type="ECO:0000313" key="3">
    <source>
        <dbReference type="Proteomes" id="UP001201163"/>
    </source>
</evidence>
<proteinExistence type="inferred from homology"/>
<dbReference type="Gene3D" id="3.30.70.80">
    <property type="entry name" value="Peptidase S8 propeptide/proteinase inhibitor I9"/>
    <property type="match status" value="1"/>
</dbReference>
<sequence length="90" mass="9943">MSATGSTIPLHHSYIVVFKKSASDEVINDQAEKVNLNGGTVERKFSSTLLRGFSAEIPNTYLMTLQQSLTQDDSQIDYIEPDSTVTTQMT</sequence>
<dbReference type="AlphaFoldDB" id="A0AAD4QD42"/>
<comment type="caution">
    <text evidence="2">The sequence shown here is derived from an EMBL/GenBank/DDBJ whole genome shotgun (WGS) entry which is preliminary data.</text>
</comment>
<accession>A0AAD4QD42</accession>
<dbReference type="GO" id="GO:0004866">
    <property type="term" value="F:endopeptidase inhibitor activity"/>
    <property type="evidence" value="ECO:0007669"/>
    <property type="project" value="TreeGrafter"/>
</dbReference>
<dbReference type="EMBL" id="JAKELL010000030">
    <property type="protein sequence ID" value="KAH8990588.1"/>
    <property type="molecule type" value="Genomic_DNA"/>
</dbReference>
<comment type="similarity">
    <text evidence="1">Belongs to the protease inhibitor I9 family.</text>
</comment>
<evidence type="ECO:0008006" key="4">
    <source>
        <dbReference type="Google" id="ProtNLM"/>
    </source>
</evidence>